<proteinExistence type="predicted"/>
<evidence type="ECO:0000256" key="1">
    <source>
        <dbReference type="SAM" id="Phobius"/>
    </source>
</evidence>
<feature type="transmembrane region" description="Helical" evidence="1">
    <location>
        <begin position="109"/>
        <end position="132"/>
    </location>
</feature>
<keyword evidence="1" id="KW-1133">Transmembrane helix</keyword>
<feature type="transmembrane region" description="Helical" evidence="1">
    <location>
        <begin position="23"/>
        <end position="43"/>
    </location>
</feature>
<evidence type="ECO:0000313" key="3">
    <source>
        <dbReference type="Proteomes" id="UP001189429"/>
    </source>
</evidence>
<gene>
    <name evidence="2" type="ORF">PCOR1329_LOCUS32291</name>
</gene>
<feature type="transmembrane region" description="Helical" evidence="1">
    <location>
        <begin position="83"/>
        <end position="102"/>
    </location>
</feature>
<dbReference type="EMBL" id="CAUYUJ010013014">
    <property type="protein sequence ID" value="CAK0835202.1"/>
    <property type="molecule type" value="Genomic_DNA"/>
</dbReference>
<reference evidence="2" key="1">
    <citation type="submission" date="2023-10" db="EMBL/GenBank/DDBJ databases">
        <authorList>
            <person name="Chen Y."/>
            <person name="Shah S."/>
            <person name="Dougan E. K."/>
            <person name="Thang M."/>
            <person name="Chan C."/>
        </authorList>
    </citation>
    <scope>NUCLEOTIDE SEQUENCE [LARGE SCALE GENOMIC DNA]</scope>
</reference>
<sequence length="190" mass="21008">MLKISDLCDGSVYILFGCPHRPMFFAIAMVAASAQLMFLYLFWRAADADDEHSDYHHGIEPSCDMPTGQIVCEEVEHNMSSGYLLGLMLLVSIQLPQLIAGVKLLLRRAFLIGGVLVFNTLTASAVTMRYIMATCVTETAILKDIFVLLFIMDVDEYLYKALHFAADETLAAIVDEIDNAARGYAQVAPC</sequence>
<accession>A0ABN9SSY9</accession>
<keyword evidence="3" id="KW-1185">Reference proteome</keyword>
<evidence type="ECO:0000313" key="2">
    <source>
        <dbReference type="EMBL" id="CAK0835202.1"/>
    </source>
</evidence>
<dbReference type="Proteomes" id="UP001189429">
    <property type="component" value="Unassembled WGS sequence"/>
</dbReference>
<name>A0ABN9SSY9_9DINO</name>
<comment type="caution">
    <text evidence="2">The sequence shown here is derived from an EMBL/GenBank/DDBJ whole genome shotgun (WGS) entry which is preliminary data.</text>
</comment>
<organism evidence="2 3">
    <name type="scientific">Prorocentrum cordatum</name>
    <dbReference type="NCBI Taxonomy" id="2364126"/>
    <lineage>
        <taxon>Eukaryota</taxon>
        <taxon>Sar</taxon>
        <taxon>Alveolata</taxon>
        <taxon>Dinophyceae</taxon>
        <taxon>Prorocentrales</taxon>
        <taxon>Prorocentraceae</taxon>
        <taxon>Prorocentrum</taxon>
    </lineage>
</organism>
<keyword evidence="1" id="KW-0812">Transmembrane</keyword>
<protein>
    <submittedName>
        <fullName evidence="2">Uncharacterized protein</fullName>
    </submittedName>
</protein>
<keyword evidence="1" id="KW-0472">Membrane</keyword>